<keyword evidence="1" id="KW-0489">Methyltransferase</keyword>
<keyword evidence="1" id="KW-0808">Transferase</keyword>
<dbReference type="Pfam" id="PF13489">
    <property type="entry name" value="Methyltransf_23"/>
    <property type="match status" value="1"/>
</dbReference>
<reference evidence="1 2" key="1">
    <citation type="submission" date="2021-03" db="EMBL/GenBank/DDBJ databases">
        <title>Sequencing the genomes of 1000 actinobacteria strains.</title>
        <authorList>
            <person name="Klenk H.-P."/>
        </authorList>
    </citation>
    <scope>NUCLEOTIDE SEQUENCE [LARGE SCALE GENOMIC DNA]</scope>
    <source>
        <strain evidence="1 2">DSM 44580</strain>
    </source>
</reference>
<dbReference type="RefSeq" id="WP_249044666.1">
    <property type="nucleotide sequence ID" value="NZ_JAGIOO010000001.1"/>
</dbReference>
<dbReference type="PANTHER" id="PTHR43861">
    <property type="entry name" value="TRANS-ACONITATE 2-METHYLTRANSFERASE-RELATED"/>
    <property type="match status" value="1"/>
</dbReference>
<proteinExistence type="predicted"/>
<dbReference type="SUPFAM" id="SSF53335">
    <property type="entry name" value="S-adenosyl-L-methionine-dependent methyltransferases"/>
    <property type="match status" value="1"/>
</dbReference>
<accession>A0ABS5A8E3</accession>
<dbReference type="Gene3D" id="3.40.50.150">
    <property type="entry name" value="Vaccinia Virus protein VP39"/>
    <property type="match status" value="1"/>
</dbReference>
<gene>
    <name evidence="1" type="ORF">JOF53_001718</name>
</gene>
<organism evidence="1 2">
    <name type="scientific">Crossiella equi</name>
    <dbReference type="NCBI Taxonomy" id="130796"/>
    <lineage>
        <taxon>Bacteria</taxon>
        <taxon>Bacillati</taxon>
        <taxon>Actinomycetota</taxon>
        <taxon>Actinomycetes</taxon>
        <taxon>Pseudonocardiales</taxon>
        <taxon>Pseudonocardiaceae</taxon>
        <taxon>Crossiella</taxon>
    </lineage>
</organism>
<dbReference type="EMBL" id="JAGIOO010000001">
    <property type="protein sequence ID" value="MBP2472846.1"/>
    <property type="molecule type" value="Genomic_DNA"/>
</dbReference>
<dbReference type="GO" id="GO:0008168">
    <property type="term" value="F:methyltransferase activity"/>
    <property type="evidence" value="ECO:0007669"/>
    <property type="project" value="UniProtKB-KW"/>
</dbReference>
<dbReference type="CDD" id="cd02440">
    <property type="entry name" value="AdoMet_MTases"/>
    <property type="match status" value="1"/>
</dbReference>
<dbReference type="GO" id="GO:0032259">
    <property type="term" value="P:methylation"/>
    <property type="evidence" value="ECO:0007669"/>
    <property type="project" value="UniProtKB-KW"/>
</dbReference>
<comment type="caution">
    <text evidence="1">The sequence shown here is derived from an EMBL/GenBank/DDBJ whole genome shotgun (WGS) entry which is preliminary data.</text>
</comment>
<evidence type="ECO:0000313" key="2">
    <source>
        <dbReference type="Proteomes" id="UP001519363"/>
    </source>
</evidence>
<sequence>MSPRSTNRSWLRRGVHAALFAALVADTLALRRKVAGLRTLPERPAPGDDRFRLLHAEGVTVDNPTLNAARAHAKAEGLHALELVPRDLPTAQAMDLLRELDPATYRTDRQAKGAGAWHALLADDGVLRAAGYPAEHGGRDPAELARAAEKLKLHAPDGTDLVVAPRLTTSPEIAEEDARILARVHGRRTGGVLGPRLGFLGAVAGSALLSPAAAAALLAAWSAQPLIVFAGSRTVKPVDLWSYTARRVLTEPQRLLAAIKEANQATENDPDPVTELRPGYQAEIAEGLDRFFEPRRADCPWCGSGNLATHLKLPDLLQHKPGEFTLDRCQSCTHIFQNPRLTIAGLDFYYRDFYDGLGEVRTDSLFKARGMSYRPRAEMLKPFADPESWLDVGTGHGHFCNAAREVWPETTFDGLDITEGVELAEHRGWVDRGYRGLFPDLAADIMESYDVVSMYHYLEHSRDPRQELEAALKVLKPGGHLMIEVPDPESRWGKLLGKWWLPWLQPQHLHFVPIGNLREALTEMGFTVVAEQRGEPHEPIDLIGAAWNAVNHYAPQDDAPWHPSAPTAGQKAGRTAAMVAAAPALLGATVLDRVLSPLSKKYGASSAYRILARKATD</sequence>
<evidence type="ECO:0000313" key="1">
    <source>
        <dbReference type="EMBL" id="MBP2472846.1"/>
    </source>
</evidence>
<keyword evidence="2" id="KW-1185">Reference proteome</keyword>
<name>A0ABS5A8E3_9PSEU</name>
<protein>
    <submittedName>
        <fullName evidence="1">SAM-dependent methyltransferase</fullName>
    </submittedName>
</protein>
<dbReference type="Proteomes" id="UP001519363">
    <property type="component" value="Unassembled WGS sequence"/>
</dbReference>
<dbReference type="InterPro" id="IPR029063">
    <property type="entry name" value="SAM-dependent_MTases_sf"/>
</dbReference>